<dbReference type="PANTHER" id="PTHR36840:SF1">
    <property type="entry name" value="BLL5714 PROTEIN"/>
    <property type="match status" value="1"/>
</dbReference>
<feature type="transmembrane region" description="Helical" evidence="1">
    <location>
        <begin position="364"/>
        <end position="381"/>
    </location>
</feature>
<sequence length="396" mass="42284">MATMSGGNAAGRHASWLELFFDLVVVAAVMQLAHRLHGEPTPADVGLFVLLYLAVWLAWSSFTLYANVAGDRTSQRSMLAAMAGIAVLAAAVPEATEQRVVVFVVAYVVVRVLGARTMRRTGTNLTAWPTVQGLLGVVPWLASIWVEPPGRYVLWTVGVAIDLLLPLGARAEARVPRFAQRMIEAQARREGRPVEDFAARVPKPARVDLAHLAERLGLFMIIVLGEAVLQVVTTAAELPWTGRLVAVAGLGFVVLVGMWWHLFRYGLIASEGRSLPVSVAMPLHFVTTVSITAVAVGLGGIVAHPEHVPAADGWLLCGGVAGWFLAGVLGGLPDPANRRWLLAAGLPGIAVPIALAAVGRSLPGPAFTGVLVVLMAWQWAYSTRQEQRRSRLVPVG</sequence>
<dbReference type="InterPro" id="IPR010640">
    <property type="entry name" value="Low_temperature_requirement_A"/>
</dbReference>
<accession>A0A810L0F8</accession>
<feature type="transmembrane region" description="Helical" evidence="1">
    <location>
        <begin position="45"/>
        <end position="65"/>
    </location>
</feature>
<dbReference type="OrthoDB" id="7698234at2"/>
<dbReference type="Proteomes" id="UP000680750">
    <property type="component" value="Chromosome"/>
</dbReference>
<feature type="transmembrane region" description="Helical" evidence="1">
    <location>
        <begin position="340"/>
        <end position="358"/>
    </location>
</feature>
<feature type="transmembrane region" description="Helical" evidence="1">
    <location>
        <begin position="242"/>
        <end position="263"/>
    </location>
</feature>
<dbReference type="AlphaFoldDB" id="A0A810L0F8"/>
<dbReference type="EMBL" id="AP023354">
    <property type="protein sequence ID" value="BCJ28884.1"/>
    <property type="molecule type" value="Genomic_DNA"/>
</dbReference>
<feature type="transmembrane region" description="Helical" evidence="1">
    <location>
        <begin position="313"/>
        <end position="333"/>
    </location>
</feature>
<keyword evidence="1" id="KW-1133">Transmembrane helix</keyword>
<protein>
    <recommendedName>
        <fullName evidence="4">Low temperature requirement protein LtrA</fullName>
    </recommendedName>
</protein>
<feature type="transmembrane region" description="Helical" evidence="1">
    <location>
        <begin position="99"/>
        <end position="115"/>
    </location>
</feature>
<evidence type="ECO:0000256" key="1">
    <source>
        <dbReference type="SAM" id="Phobius"/>
    </source>
</evidence>
<feature type="transmembrane region" description="Helical" evidence="1">
    <location>
        <begin position="216"/>
        <end position="236"/>
    </location>
</feature>
<evidence type="ECO:0000313" key="2">
    <source>
        <dbReference type="EMBL" id="BCJ28884.1"/>
    </source>
</evidence>
<reference evidence="2" key="1">
    <citation type="submission" date="2020-08" db="EMBL/GenBank/DDBJ databases">
        <title>Whole genome shotgun sequence of Actinocatenispora sera NBRC 101916.</title>
        <authorList>
            <person name="Komaki H."/>
            <person name="Tamura T."/>
        </authorList>
    </citation>
    <scope>NUCLEOTIDE SEQUENCE</scope>
    <source>
        <strain evidence="2">NBRC 101916</strain>
    </source>
</reference>
<keyword evidence="3" id="KW-1185">Reference proteome</keyword>
<feature type="transmembrane region" description="Helical" evidence="1">
    <location>
        <begin position="14"/>
        <end position="33"/>
    </location>
</feature>
<dbReference type="KEGG" id="aser:Asera_29920"/>
<feature type="transmembrane region" description="Helical" evidence="1">
    <location>
        <begin position="77"/>
        <end position="93"/>
    </location>
</feature>
<keyword evidence="1" id="KW-0472">Membrane</keyword>
<organism evidence="2 3">
    <name type="scientific">Actinocatenispora sera</name>
    <dbReference type="NCBI Taxonomy" id="390989"/>
    <lineage>
        <taxon>Bacteria</taxon>
        <taxon>Bacillati</taxon>
        <taxon>Actinomycetota</taxon>
        <taxon>Actinomycetes</taxon>
        <taxon>Micromonosporales</taxon>
        <taxon>Micromonosporaceae</taxon>
        <taxon>Actinocatenispora</taxon>
    </lineage>
</organism>
<evidence type="ECO:0000313" key="3">
    <source>
        <dbReference type="Proteomes" id="UP000680750"/>
    </source>
</evidence>
<proteinExistence type="predicted"/>
<feature type="transmembrane region" description="Helical" evidence="1">
    <location>
        <begin position="275"/>
        <end position="301"/>
    </location>
</feature>
<dbReference type="PANTHER" id="PTHR36840">
    <property type="entry name" value="BLL5714 PROTEIN"/>
    <property type="match status" value="1"/>
</dbReference>
<evidence type="ECO:0008006" key="4">
    <source>
        <dbReference type="Google" id="ProtNLM"/>
    </source>
</evidence>
<gene>
    <name evidence="2" type="ORF">Asera_29920</name>
</gene>
<keyword evidence="1" id="KW-0812">Transmembrane</keyword>
<dbReference type="Pfam" id="PF06772">
    <property type="entry name" value="LtrA"/>
    <property type="match status" value="1"/>
</dbReference>
<name>A0A810L0F8_9ACTN</name>